<dbReference type="InterPro" id="IPR013154">
    <property type="entry name" value="ADH-like_N"/>
</dbReference>
<dbReference type="InterPro" id="IPR020843">
    <property type="entry name" value="ER"/>
</dbReference>
<sequence>MKGQSTMSSTMKAMTYAQYGGTEVLSQTQQPTPKVSPGAVLIRVKAAGVNPVDWKIMSGGLDALMDTNFPVIPGWDVAGVVEAVGFDTPEFKAGDEVYSYGRRDTVHGGTFAELVALPAAIVAHKPASLSWEEAAALPLTGMTAQRTLDTLGVSAGQTLLIHNGSGSVGRTAIQLAVNGGVRVIATASAKNHQRLRELGAEPVAYGPGLVERVQALAPEGVDAVADFIGDVVEETLALLKTGGRHASIADWAVMGHGGTYVWVRPDAGELERLSALVEDGTLSVDVAQTFPMQEAVQAFEASMSGHGNGKIVLTGFTN</sequence>
<dbReference type="AlphaFoldDB" id="A0A0S2LUY6"/>
<gene>
    <name evidence="2" type="ORF">AS189_00800</name>
</gene>
<dbReference type="SUPFAM" id="SSF50129">
    <property type="entry name" value="GroES-like"/>
    <property type="match status" value="1"/>
</dbReference>
<dbReference type="Gene3D" id="3.90.180.10">
    <property type="entry name" value="Medium-chain alcohol dehydrogenases, catalytic domain"/>
    <property type="match status" value="1"/>
</dbReference>
<protein>
    <submittedName>
        <fullName evidence="2">Alcohol dehydrogenase</fullName>
    </submittedName>
</protein>
<dbReference type="GO" id="GO:0016491">
    <property type="term" value="F:oxidoreductase activity"/>
    <property type="evidence" value="ECO:0007669"/>
    <property type="project" value="InterPro"/>
</dbReference>
<dbReference type="SUPFAM" id="SSF51735">
    <property type="entry name" value="NAD(P)-binding Rossmann-fold domains"/>
    <property type="match status" value="1"/>
</dbReference>
<dbReference type="CDD" id="cd05289">
    <property type="entry name" value="MDR_like_2"/>
    <property type="match status" value="1"/>
</dbReference>
<evidence type="ECO:0000313" key="2">
    <source>
        <dbReference type="EMBL" id="ALO65293.1"/>
    </source>
</evidence>
<name>A0A0S2LUY6_9MICC</name>
<dbReference type="PANTHER" id="PTHR11695">
    <property type="entry name" value="ALCOHOL DEHYDROGENASE RELATED"/>
    <property type="match status" value="1"/>
</dbReference>
<dbReference type="Proteomes" id="UP000059574">
    <property type="component" value="Chromosome"/>
</dbReference>
<reference evidence="2 3" key="2">
    <citation type="journal article" date="2016" name="J. Biotechnol.">
        <title>Complete genome sequence of Arthrobacter alpinus ERGS4:06, a yellow pigmented bacterium tolerant to cold and radiations isolated from Sikkim Himalaya.</title>
        <authorList>
            <person name="Kumar R."/>
            <person name="Singh D."/>
            <person name="Swarnkar M.K."/>
            <person name="Singh A.K."/>
            <person name="Kumar S."/>
        </authorList>
    </citation>
    <scope>NUCLEOTIDE SEQUENCE [LARGE SCALE GENOMIC DNA]</scope>
    <source>
        <strain evidence="2 3">ERGS4:06</strain>
    </source>
</reference>
<dbReference type="Gene3D" id="3.40.50.720">
    <property type="entry name" value="NAD(P)-binding Rossmann-like Domain"/>
    <property type="match status" value="1"/>
</dbReference>
<feature type="domain" description="Enoyl reductase (ER)" evidence="1">
    <location>
        <begin position="20"/>
        <end position="313"/>
    </location>
</feature>
<dbReference type="PANTHER" id="PTHR11695:SF294">
    <property type="entry name" value="RETICULON-4-INTERACTING PROTEIN 1, MITOCHONDRIAL"/>
    <property type="match status" value="1"/>
</dbReference>
<dbReference type="InterPro" id="IPR050700">
    <property type="entry name" value="YIM1/Zinc_Alcohol_DH_Fams"/>
</dbReference>
<organism evidence="2 3">
    <name type="scientific">Arthrobacter alpinus</name>
    <dbReference type="NCBI Taxonomy" id="656366"/>
    <lineage>
        <taxon>Bacteria</taxon>
        <taxon>Bacillati</taxon>
        <taxon>Actinomycetota</taxon>
        <taxon>Actinomycetes</taxon>
        <taxon>Micrococcales</taxon>
        <taxon>Micrococcaceae</taxon>
        <taxon>Arthrobacter</taxon>
    </lineage>
</organism>
<dbReference type="SMART" id="SM00829">
    <property type="entry name" value="PKS_ER"/>
    <property type="match status" value="1"/>
</dbReference>
<evidence type="ECO:0000259" key="1">
    <source>
        <dbReference type="SMART" id="SM00829"/>
    </source>
</evidence>
<dbReference type="Pfam" id="PF13602">
    <property type="entry name" value="ADH_zinc_N_2"/>
    <property type="match status" value="1"/>
</dbReference>
<accession>A0A0S2LUY6</accession>
<dbReference type="Pfam" id="PF08240">
    <property type="entry name" value="ADH_N"/>
    <property type="match status" value="1"/>
</dbReference>
<evidence type="ECO:0000313" key="3">
    <source>
        <dbReference type="Proteomes" id="UP000059574"/>
    </source>
</evidence>
<proteinExistence type="predicted"/>
<dbReference type="EMBL" id="CP013200">
    <property type="protein sequence ID" value="ALO65293.1"/>
    <property type="molecule type" value="Genomic_DNA"/>
</dbReference>
<dbReference type="InterPro" id="IPR011032">
    <property type="entry name" value="GroES-like_sf"/>
</dbReference>
<dbReference type="InterPro" id="IPR036291">
    <property type="entry name" value="NAD(P)-bd_dom_sf"/>
</dbReference>
<reference evidence="3" key="1">
    <citation type="submission" date="2015-11" db="EMBL/GenBank/DDBJ databases">
        <authorList>
            <person name="Kumar R."/>
            <person name="Singh D."/>
            <person name="Swarnkar M.K."/>
            <person name="Singh A.K."/>
            <person name="Kumar S."/>
        </authorList>
    </citation>
    <scope>NUCLEOTIDE SEQUENCE [LARGE SCALE GENOMIC DNA]</scope>
    <source>
        <strain evidence="3">ERGS4:06</strain>
    </source>
</reference>